<dbReference type="RefSeq" id="WP_188254067.1">
    <property type="nucleotide sequence ID" value="NZ_JABVCF010000003.1"/>
</dbReference>
<sequence>MREAAERGGFGGSYAVRHDVDYHLGRALLMGLVEQDCGVRSTFYLLPPGHGGIPANYYGRLRGKGIEHAPTMIEAAHRLVAMGHEIGLHNDFIALSRITGVPAQELITAEIAWFAAEGIAISGSAAHGSKFSRGLGYVNYEVFKECDRRLATVFVDREVPAMYGREIADGSFQFTLNSVPMADVGLSYEAYFIGPCFYLMDSGGQMTIRWFEEGRPMVETIDVLDAERLADAYGRSGSPGIQALIHADHWLFGRTDAVEALRRAAPREPKPPPHAHILPVAYLERSFDVLKHLPNTRLVTWRTYEPECERKASGATHEHGVLDRQREAPTEILVQLYAGPEPQAVERVLAVCRRLKIPYTLFAFARWHHPSWGLIEPYPLDWTAIRADVEAGLGCVGYLYNAMHLVGGDRAAAAEGLASDIKRLNDLGLRCQVMAPFPAQRSPSMPPLDEDVRKAFESSGLARLLDGTGESDTLYDDALLPNQRRAGADLNLATWTKANAKPGARLSVSIHPHYYGPNLRLPDQKDPRWIRAARAASNKGMA</sequence>
<comment type="caution">
    <text evidence="1">The sequence shown here is derived from an EMBL/GenBank/DDBJ whole genome shotgun (WGS) entry which is preliminary data.</text>
</comment>
<protein>
    <submittedName>
        <fullName evidence="1">Uncharacterized protein</fullName>
    </submittedName>
</protein>
<dbReference type="AlphaFoldDB" id="A0A942E4V2"/>
<proteinExistence type="predicted"/>
<accession>A0A942E4V2</accession>
<dbReference type="EMBL" id="JAGWCR010000003">
    <property type="protein sequence ID" value="MBS3648522.1"/>
    <property type="molecule type" value="Genomic_DNA"/>
</dbReference>
<evidence type="ECO:0000313" key="1">
    <source>
        <dbReference type="EMBL" id="MBS3648522.1"/>
    </source>
</evidence>
<evidence type="ECO:0000313" key="2">
    <source>
        <dbReference type="Proteomes" id="UP000680348"/>
    </source>
</evidence>
<keyword evidence="2" id="KW-1185">Reference proteome</keyword>
<name>A0A942E4V2_9HYPH</name>
<reference evidence="1" key="1">
    <citation type="submission" date="2021-04" db="EMBL/GenBank/DDBJ databases">
        <title>Pseudaminobacter soli sp. nov., isolated from paddy soil contaminated by heavy metals.</title>
        <authorList>
            <person name="Zhang K."/>
        </authorList>
    </citation>
    <scope>NUCLEOTIDE SEQUENCE</scope>
    <source>
        <strain evidence="1">19-2017</strain>
    </source>
</reference>
<organism evidence="1 2">
    <name type="scientific">Pseudaminobacter soli</name>
    <name type="common">ex Zhang et al. 2022</name>
    <dbReference type="NCBI Taxonomy" id="2831468"/>
    <lineage>
        <taxon>Bacteria</taxon>
        <taxon>Pseudomonadati</taxon>
        <taxon>Pseudomonadota</taxon>
        <taxon>Alphaproteobacteria</taxon>
        <taxon>Hyphomicrobiales</taxon>
        <taxon>Phyllobacteriaceae</taxon>
        <taxon>Pseudaminobacter</taxon>
    </lineage>
</organism>
<gene>
    <name evidence="1" type="ORF">KEU06_07760</name>
</gene>
<dbReference type="Proteomes" id="UP000680348">
    <property type="component" value="Unassembled WGS sequence"/>
</dbReference>